<organism evidence="3 4">
    <name type="scientific">Aequorivita ciconiae</name>
    <dbReference type="NCBI Taxonomy" id="2494375"/>
    <lineage>
        <taxon>Bacteria</taxon>
        <taxon>Pseudomonadati</taxon>
        <taxon>Bacteroidota</taxon>
        <taxon>Flavobacteriia</taxon>
        <taxon>Flavobacteriales</taxon>
        <taxon>Flavobacteriaceae</taxon>
        <taxon>Aequorivita</taxon>
    </lineage>
</organism>
<name>A0A410G543_9FLAO</name>
<evidence type="ECO:0000259" key="2">
    <source>
        <dbReference type="PROSITE" id="PS51352"/>
    </source>
</evidence>
<dbReference type="OrthoDB" id="9815205at2"/>
<proteinExistence type="predicted"/>
<dbReference type="KEGG" id="aev:EI546_11765"/>
<dbReference type="Gene3D" id="3.40.30.10">
    <property type="entry name" value="Glutaredoxin"/>
    <property type="match status" value="1"/>
</dbReference>
<dbReference type="PANTHER" id="PTHR42852:SF13">
    <property type="entry name" value="PROTEIN DIPZ"/>
    <property type="match status" value="1"/>
</dbReference>
<dbReference type="InterPro" id="IPR013766">
    <property type="entry name" value="Thioredoxin_domain"/>
</dbReference>
<gene>
    <name evidence="3" type="ORF">EI546_11765</name>
</gene>
<keyword evidence="1" id="KW-0732">Signal</keyword>
<dbReference type="GO" id="GO:0016491">
    <property type="term" value="F:oxidoreductase activity"/>
    <property type="evidence" value="ECO:0007669"/>
    <property type="project" value="InterPro"/>
</dbReference>
<evidence type="ECO:0000313" key="4">
    <source>
        <dbReference type="Proteomes" id="UP000285517"/>
    </source>
</evidence>
<protein>
    <submittedName>
        <fullName evidence="3">TlpA family protein disulfide reductase</fullName>
    </submittedName>
</protein>
<dbReference type="InterPro" id="IPR013740">
    <property type="entry name" value="Redoxin"/>
</dbReference>
<dbReference type="AlphaFoldDB" id="A0A410G543"/>
<dbReference type="SUPFAM" id="SSF52833">
    <property type="entry name" value="Thioredoxin-like"/>
    <property type="match status" value="1"/>
</dbReference>
<dbReference type="PROSITE" id="PS51352">
    <property type="entry name" value="THIOREDOXIN_2"/>
    <property type="match status" value="1"/>
</dbReference>
<dbReference type="Pfam" id="PF08534">
    <property type="entry name" value="Redoxin"/>
    <property type="match status" value="1"/>
</dbReference>
<reference evidence="3 4" key="1">
    <citation type="submission" date="2019-01" db="EMBL/GenBank/DDBJ databases">
        <title>Complete genome sequencing of Aequorivita sp. H23M31.</title>
        <authorList>
            <person name="Bae J.-W."/>
        </authorList>
    </citation>
    <scope>NUCLEOTIDE SEQUENCE [LARGE SCALE GENOMIC DNA]</scope>
    <source>
        <strain evidence="3 4">H23M31</strain>
    </source>
</reference>
<dbReference type="Proteomes" id="UP000285517">
    <property type="component" value="Chromosome"/>
</dbReference>
<dbReference type="RefSeq" id="WP_128250718.1">
    <property type="nucleotide sequence ID" value="NZ_CP034951.1"/>
</dbReference>
<evidence type="ECO:0000313" key="3">
    <source>
        <dbReference type="EMBL" id="QAA82351.1"/>
    </source>
</evidence>
<feature type="domain" description="Thioredoxin" evidence="2">
    <location>
        <begin position="219"/>
        <end position="366"/>
    </location>
</feature>
<dbReference type="EMBL" id="CP034951">
    <property type="protein sequence ID" value="QAA82351.1"/>
    <property type="molecule type" value="Genomic_DNA"/>
</dbReference>
<dbReference type="PANTHER" id="PTHR42852">
    <property type="entry name" value="THIOL:DISULFIDE INTERCHANGE PROTEIN DSBE"/>
    <property type="match status" value="1"/>
</dbReference>
<keyword evidence="4" id="KW-1185">Reference proteome</keyword>
<sequence>MCKLPILFLMFLIASSSVAQEVVNSETLVQYLHRDQQKLAYKVDVHEKSFFQDDTLKISYQVFAERNKEDTIYGYNFKIVKPHATIYNLNGTLYKFFDDNGDRKFLTEQKKDGKLDLLLIPNMNLNAGDLVDTLHTTVSKVDEGYIVHKHYDSINQIKNIDLTYKFSVADAQLISFTSSVYFQDSQQYRHLDFGSLAYDFDIDFEGEIEQFLKVSQPFVRIERTVIDQKVFPRIDGTLLNGDNKVVLDDFKSEILILDYWYFRCYPCIKAIPKLNNLNAKYPDSLVGVVGINIIDDKIKDRAYLDKFIKKNRVNYPSIFTKQNPLSVNSFPTVIIIDKDFNILYSEFGYSENMEEELTGVIEKYLSTHSTKKDN</sequence>
<dbReference type="InterPro" id="IPR036249">
    <property type="entry name" value="Thioredoxin-like_sf"/>
</dbReference>
<dbReference type="CDD" id="cd02966">
    <property type="entry name" value="TlpA_like_family"/>
    <property type="match status" value="1"/>
</dbReference>
<evidence type="ECO:0000256" key="1">
    <source>
        <dbReference type="SAM" id="SignalP"/>
    </source>
</evidence>
<feature type="chain" id="PRO_5019113559" evidence="1">
    <location>
        <begin position="20"/>
        <end position="374"/>
    </location>
</feature>
<feature type="signal peptide" evidence="1">
    <location>
        <begin position="1"/>
        <end position="19"/>
    </location>
</feature>
<dbReference type="InterPro" id="IPR050553">
    <property type="entry name" value="Thioredoxin_ResA/DsbE_sf"/>
</dbReference>
<accession>A0A410G543</accession>